<dbReference type="InterPro" id="IPR014001">
    <property type="entry name" value="Helicase_ATP-bd"/>
</dbReference>
<dbReference type="InterPro" id="IPR010997">
    <property type="entry name" value="HRDC-like_sf"/>
</dbReference>
<dbReference type="Proteomes" id="UP000238982">
    <property type="component" value="Unassembled WGS sequence"/>
</dbReference>
<dbReference type="InterPro" id="IPR036388">
    <property type="entry name" value="WH-like_DNA-bd_sf"/>
</dbReference>
<dbReference type="SMART" id="SM00490">
    <property type="entry name" value="HELICc"/>
    <property type="match status" value="1"/>
</dbReference>
<evidence type="ECO:0000256" key="4">
    <source>
        <dbReference type="ARBA" id="ARBA00022723"/>
    </source>
</evidence>
<dbReference type="FunFam" id="1.10.10.10:FF:000175">
    <property type="entry name" value="ATP-dependent DNA helicase RecQ"/>
    <property type="match status" value="1"/>
</dbReference>
<organism evidence="21 22">
    <name type="scientific">Burkholderia multivorans</name>
    <dbReference type="NCBI Taxonomy" id="87883"/>
    <lineage>
        <taxon>Bacteria</taxon>
        <taxon>Pseudomonadati</taxon>
        <taxon>Pseudomonadota</taxon>
        <taxon>Betaproteobacteria</taxon>
        <taxon>Burkholderiales</taxon>
        <taxon>Burkholderiaceae</taxon>
        <taxon>Burkholderia</taxon>
        <taxon>Burkholderia cepacia complex</taxon>
    </lineage>
</organism>
<dbReference type="GO" id="GO:0043138">
    <property type="term" value="F:3'-5' DNA helicase activity"/>
    <property type="evidence" value="ECO:0007669"/>
    <property type="project" value="UniProtKB-EC"/>
</dbReference>
<proteinExistence type="inferred from homology"/>
<feature type="domain" description="Helicase C-terminal" evidence="20">
    <location>
        <begin position="263"/>
        <end position="418"/>
    </location>
</feature>
<keyword evidence="7" id="KW-0378">Hydrolase</keyword>
<evidence type="ECO:0000259" key="18">
    <source>
        <dbReference type="PROSITE" id="PS50967"/>
    </source>
</evidence>
<dbReference type="GO" id="GO:0009378">
    <property type="term" value="F:four-way junction helicase activity"/>
    <property type="evidence" value="ECO:0007669"/>
    <property type="project" value="TreeGrafter"/>
</dbReference>
<dbReference type="GO" id="GO:0030894">
    <property type="term" value="C:replisome"/>
    <property type="evidence" value="ECO:0007669"/>
    <property type="project" value="TreeGrafter"/>
</dbReference>
<keyword evidence="10" id="KW-0067">ATP-binding</keyword>
<evidence type="ECO:0000259" key="19">
    <source>
        <dbReference type="PROSITE" id="PS51192"/>
    </source>
</evidence>
<dbReference type="SMART" id="SM00341">
    <property type="entry name" value="HRDC"/>
    <property type="match status" value="1"/>
</dbReference>
<evidence type="ECO:0000256" key="8">
    <source>
        <dbReference type="ARBA" id="ARBA00022806"/>
    </source>
</evidence>
<dbReference type="GO" id="GO:0006310">
    <property type="term" value="P:DNA recombination"/>
    <property type="evidence" value="ECO:0007669"/>
    <property type="project" value="UniProtKB-UniRule"/>
</dbReference>
<evidence type="ECO:0000256" key="9">
    <source>
        <dbReference type="ARBA" id="ARBA00022833"/>
    </source>
</evidence>
<keyword evidence="6" id="KW-0227">DNA damage</keyword>
<reference evidence="21 22" key="1">
    <citation type="submission" date="2018-03" db="EMBL/GenBank/DDBJ databases">
        <authorList>
            <person name="Keele B.F."/>
        </authorList>
    </citation>
    <scope>NUCLEOTIDE SEQUENCE [LARGE SCALE GENOMIC DNA]</scope>
    <source>
        <strain evidence="21 22">AU19729</strain>
    </source>
</reference>
<evidence type="ECO:0000256" key="12">
    <source>
        <dbReference type="ARBA" id="ARBA00023172"/>
    </source>
</evidence>
<evidence type="ECO:0000256" key="13">
    <source>
        <dbReference type="ARBA" id="ARBA00023204"/>
    </source>
</evidence>
<dbReference type="GO" id="GO:0005524">
    <property type="term" value="F:ATP binding"/>
    <property type="evidence" value="ECO:0007669"/>
    <property type="project" value="UniProtKB-KW"/>
</dbReference>
<sequence length="660" mass="72962">MRRIGTRCARAHAVRTANVVRFAARRAGRVAKIAVIVPPSTFSSFMSRALEILDEVFGYSAFRGQQGEIVEHVASGGDCLVLMPTGGGKSLCYQIPALMRREAGHGAGIVVSPLIALMQDQVAALREVGVRAAYLNSTLSGAEAAATERALREGEIDLLYVAPERLMTGRFLELLERAKIGLFAIDEAHCVSQWGHDFRPEYIQLSVLHERFPTVPRIALTATADAITRDEIIHRLALDDARVFVSSFDRPNIRYRIVEKDNARAQLLDFIRAEHTNADGTTDAGVVYCLSRRKVEETAEWLKAQGIRALPYHAGMEFEVRQKHQEMFQREEGIVMCATIAFGMGIDKPDVRFVAHLDLPKSVEGYYQETGRAGRDGLPANAWMAYGLGDVVQQRKMIDESDADDAHKRVQTSKLDALLGLCETISCRRVRLLNYFGEASQPCGNCDTCLEPPASWDATREAQMALSCVFRAQRASGFNFGASHLIEILRGARTEKVLQRGHDQLSTFGIGAALSEPEWRAIFRQLVAYGYLAVDHGGFGALVLTEAAKPVLKGDEKVTLRRYVKPQRTRQSSGRSGTRVDPTAGMGARERARWDALRAWRAETAKADGVPAYVIFHDATLAEIARNAPETIDDLRHIPGMGVRKLERFGDEIIDVVESA</sequence>
<keyword evidence="4" id="KW-0479">Metal-binding</keyword>
<evidence type="ECO:0000256" key="2">
    <source>
        <dbReference type="ARBA" id="ARBA00001947"/>
    </source>
</evidence>
<evidence type="ECO:0000256" key="5">
    <source>
        <dbReference type="ARBA" id="ARBA00022741"/>
    </source>
</evidence>
<dbReference type="Gene3D" id="3.40.50.300">
    <property type="entry name" value="P-loop containing nucleotide triphosphate hydrolases"/>
    <property type="match status" value="2"/>
</dbReference>
<dbReference type="Gene3D" id="1.10.10.10">
    <property type="entry name" value="Winged helix-like DNA-binding domain superfamily/Winged helix DNA-binding domain"/>
    <property type="match status" value="1"/>
</dbReference>
<dbReference type="GO" id="GO:0006260">
    <property type="term" value="P:DNA replication"/>
    <property type="evidence" value="ECO:0007669"/>
    <property type="project" value="InterPro"/>
</dbReference>
<feature type="domain" description="HRDC" evidence="18">
    <location>
        <begin position="587"/>
        <end position="660"/>
    </location>
</feature>
<keyword evidence="11" id="KW-0238">DNA-binding</keyword>
<keyword evidence="9" id="KW-0862">Zinc</keyword>
<dbReference type="InterPro" id="IPR002121">
    <property type="entry name" value="HRDC_dom"/>
</dbReference>
<protein>
    <recommendedName>
        <fullName evidence="16">DNA helicase RecQ</fullName>
        <ecNumber evidence="16">5.6.2.4</ecNumber>
    </recommendedName>
</protein>
<evidence type="ECO:0000256" key="6">
    <source>
        <dbReference type="ARBA" id="ARBA00022763"/>
    </source>
</evidence>
<evidence type="ECO:0000256" key="7">
    <source>
        <dbReference type="ARBA" id="ARBA00022801"/>
    </source>
</evidence>
<keyword evidence="14" id="KW-0413">Isomerase</keyword>
<dbReference type="Pfam" id="PF00270">
    <property type="entry name" value="DEAD"/>
    <property type="match status" value="1"/>
</dbReference>
<dbReference type="GO" id="GO:0006281">
    <property type="term" value="P:DNA repair"/>
    <property type="evidence" value="ECO:0007669"/>
    <property type="project" value="UniProtKB-KW"/>
</dbReference>
<comment type="cofactor">
    <cofactor evidence="2">
        <name>Zn(2+)</name>
        <dbReference type="ChEBI" id="CHEBI:29105"/>
    </cofactor>
</comment>
<dbReference type="GO" id="GO:0005737">
    <property type="term" value="C:cytoplasm"/>
    <property type="evidence" value="ECO:0007669"/>
    <property type="project" value="TreeGrafter"/>
</dbReference>
<keyword evidence="12" id="KW-0233">DNA recombination</keyword>
<dbReference type="Pfam" id="PF16124">
    <property type="entry name" value="RecQ_Zn_bind"/>
    <property type="match status" value="1"/>
</dbReference>
<dbReference type="FunFam" id="3.40.50.300:FF:000296">
    <property type="entry name" value="ATP-dependent DNA helicase RecQ"/>
    <property type="match status" value="1"/>
</dbReference>
<dbReference type="EC" id="5.6.2.4" evidence="16"/>
<evidence type="ECO:0000256" key="10">
    <source>
        <dbReference type="ARBA" id="ARBA00022840"/>
    </source>
</evidence>
<dbReference type="Pfam" id="PF00271">
    <property type="entry name" value="Helicase_C"/>
    <property type="match status" value="1"/>
</dbReference>
<evidence type="ECO:0000256" key="1">
    <source>
        <dbReference type="ARBA" id="ARBA00001946"/>
    </source>
</evidence>
<dbReference type="Gene3D" id="1.10.150.80">
    <property type="entry name" value="HRDC domain"/>
    <property type="match status" value="1"/>
</dbReference>
<evidence type="ECO:0000256" key="17">
    <source>
        <dbReference type="SAM" id="MobiDB-lite"/>
    </source>
</evidence>
<dbReference type="AlphaFoldDB" id="A0A2S9MCQ4"/>
<dbReference type="GO" id="GO:0016787">
    <property type="term" value="F:hydrolase activity"/>
    <property type="evidence" value="ECO:0007669"/>
    <property type="project" value="UniProtKB-KW"/>
</dbReference>
<gene>
    <name evidence="21" type="primary">recQ</name>
    <name evidence="21" type="ORF">C6Q15_26000</name>
</gene>
<feature type="domain" description="Helicase ATP-binding" evidence="19">
    <location>
        <begin position="70"/>
        <end position="242"/>
    </location>
</feature>
<accession>A0A2S9MCQ4</accession>
<dbReference type="InterPro" id="IPR027417">
    <property type="entry name" value="P-loop_NTPase"/>
</dbReference>
<dbReference type="InterPro" id="IPR001650">
    <property type="entry name" value="Helicase_C-like"/>
</dbReference>
<keyword evidence="13" id="KW-0234">DNA repair</keyword>
<feature type="compositionally biased region" description="Low complexity" evidence="17">
    <location>
        <begin position="569"/>
        <end position="579"/>
    </location>
</feature>
<dbReference type="GO" id="GO:0003677">
    <property type="term" value="F:DNA binding"/>
    <property type="evidence" value="ECO:0007669"/>
    <property type="project" value="UniProtKB-KW"/>
</dbReference>
<dbReference type="PROSITE" id="PS51194">
    <property type="entry name" value="HELICASE_CTER"/>
    <property type="match status" value="1"/>
</dbReference>
<dbReference type="InterPro" id="IPR004589">
    <property type="entry name" value="DNA_helicase_ATP-dep_RecQ"/>
</dbReference>
<evidence type="ECO:0000313" key="21">
    <source>
        <dbReference type="EMBL" id="PRF55111.1"/>
    </source>
</evidence>
<dbReference type="Pfam" id="PF00570">
    <property type="entry name" value="HRDC"/>
    <property type="match status" value="1"/>
</dbReference>
<dbReference type="InterPro" id="IPR011545">
    <property type="entry name" value="DEAD/DEAH_box_helicase_dom"/>
</dbReference>
<keyword evidence="8 21" id="KW-0347">Helicase</keyword>
<dbReference type="PROSITE" id="PS51192">
    <property type="entry name" value="HELICASE_ATP_BIND_1"/>
    <property type="match status" value="1"/>
</dbReference>
<evidence type="ECO:0000313" key="22">
    <source>
        <dbReference type="Proteomes" id="UP000238982"/>
    </source>
</evidence>
<comment type="cofactor">
    <cofactor evidence="1">
        <name>Mg(2+)</name>
        <dbReference type="ChEBI" id="CHEBI:18420"/>
    </cofactor>
</comment>
<comment type="catalytic activity">
    <reaction evidence="15">
        <text>Couples ATP hydrolysis with the unwinding of duplex DNA by translocating in the 3'-5' direction.</text>
        <dbReference type="EC" id="5.6.2.4"/>
    </reaction>
</comment>
<dbReference type="SUPFAM" id="SSF52540">
    <property type="entry name" value="P-loop containing nucleoside triphosphate hydrolases"/>
    <property type="match status" value="2"/>
</dbReference>
<dbReference type="Pfam" id="PF09382">
    <property type="entry name" value="RQC"/>
    <property type="match status" value="1"/>
</dbReference>
<dbReference type="GO" id="GO:0043590">
    <property type="term" value="C:bacterial nucleoid"/>
    <property type="evidence" value="ECO:0007669"/>
    <property type="project" value="TreeGrafter"/>
</dbReference>
<dbReference type="SMART" id="SM00487">
    <property type="entry name" value="DEXDc"/>
    <property type="match status" value="1"/>
</dbReference>
<evidence type="ECO:0000256" key="15">
    <source>
        <dbReference type="ARBA" id="ARBA00034617"/>
    </source>
</evidence>
<dbReference type="CDD" id="cd17920">
    <property type="entry name" value="DEXHc_RecQ"/>
    <property type="match status" value="1"/>
</dbReference>
<evidence type="ECO:0000256" key="14">
    <source>
        <dbReference type="ARBA" id="ARBA00023235"/>
    </source>
</evidence>
<dbReference type="GO" id="GO:0009432">
    <property type="term" value="P:SOS response"/>
    <property type="evidence" value="ECO:0007669"/>
    <property type="project" value="UniProtKB-UniRule"/>
</dbReference>
<comment type="caution">
    <text evidence="21">The sequence shown here is derived from an EMBL/GenBank/DDBJ whole genome shotgun (WGS) entry which is preliminary data.</text>
</comment>
<dbReference type="EMBL" id="PVGH01000098">
    <property type="protein sequence ID" value="PRF55111.1"/>
    <property type="molecule type" value="Genomic_DNA"/>
</dbReference>
<comment type="similarity">
    <text evidence="3">Belongs to the helicase family. RecQ subfamily.</text>
</comment>
<dbReference type="InterPro" id="IPR006293">
    <property type="entry name" value="DNA_helicase_ATP-dep_RecQ_bac"/>
</dbReference>
<evidence type="ECO:0000256" key="16">
    <source>
        <dbReference type="NCBIfam" id="TIGR01389"/>
    </source>
</evidence>
<dbReference type="FunFam" id="3.40.50.300:FF:000156">
    <property type="entry name" value="ATP-dependent DNA helicase recQ"/>
    <property type="match status" value="1"/>
</dbReference>
<dbReference type="CDD" id="cd18794">
    <property type="entry name" value="SF2_C_RecQ"/>
    <property type="match status" value="1"/>
</dbReference>
<dbReference type="InterPro" id="IPR032284">
    <property type="entry name" value="RecQ_Zn-bd"/>
</dbReference>
<evidence type="ECO:0000256" key="3">
    <source>
        <dbReference type="ARBA" id="ARBA00005446"/>
    </source>
</evidence>
<dbReference type="InterPro" id="IPR018982">
    <property type="entry name" value="RQC_domain"/>
</dbReference>
<name>A0A2S9MCQ4_9BURK</name>
<evidence type="ECO:0000256" key="11">
    <source>
        <dbReference type="ARBA" id="ARBA00023125"/>
    </source>
</evidence>
<dbReference type="PROSITE" id="PS50967">
    <property type="entry name" value="HRDC"/>
    <property type="match status" value="1"/>
</dbReference>
<evidence type="ECO:0000259" key="20">
    <source>
        <dbReference type="PROSITE" id="PS51194"/>
    </source>
</evidence>
<keyword evidence="5" id="KW-0547">Nucleotide-binding</keyword>
<dbReference type="PANTHER" id="PTHR13710">
    <property type="entry name" value="DNA HELICASE RECQ FAMILY MEMBER"/>
    <property type="match status" value="1"/>
</dbReference>
<dbReference type="NCBIfam" id="TIGR01389">
    <property type="entry name" value="recQ"/>
    <property type="match status" value="1"/>
</dbReference>
<dbReference type="NCBIfam" id="TIGR00614">
    <property type="entry name" value="recQ_fam"/>
    <property type="match status" value="1"/>
</dbReference>
<dbReference type="SMART" id="SM00956">
    <property type="entry name" value="RQC"/>
    <property type="match status" value="1"/>
</dbReference>
<dbReference type="InterPro" id="IPR044876">
    <property type="entry name" value="HRDC_dom_sf"/>
</dbReference>
<dbReference type="SUPFAM" id="SSF47819">
    <property type="entry name" value="HRDC-like"/>
    <property type="match status" value="1"/>
</dbReference>
<feature type="region of interest" description="Disordered" evidence="17">
    <location>
        <begin position="565"/>
        <end position="587"/>
    </location>
</feature>
<dbReference type="PANTHER" id="PTHR13710:SF105">
    <property type="entry name" value="ATP-DEPENDENT DNA HELICASE Q1"/>
    <property type="match status" value="1"/>
</dbReference>
<dbReference type="GO" id="GO:0046872">
    <property type="term" value="F:metal ion binding"/>
    <property type="evidence" value="ECO:0007669"/>
    <property type="project" value="UniProtKB-KW"/>
</dbReference>